<dbReference type="SUPFAM" id="SSF46785">
    <property type="entry name" value="Winged helix' DNA-binding domain"/>
    <property type="match status" value="1"/>
</dbReference>
<dbReference type="EMBL" id="JAVXZY010000004">
    <property type="protein sequence ID" value="MDT9000124.1"/>
    <property type="molecule type" value="Genomic_DNA"/>
</dbReference>
<sequence>MGLDTPQRLDELLLYRLNIITRTSSLPLVRIFEGELGITRREWHLLALVAEQPGLSPSRLAELCWLDRPRVSRALHTLRQRGLIERQAAPRGWLALPSASGRQMYEKALARAAAYNRELVAGLSDVELSALDRALHKLQQQVQALAPDTAAASTPARRHAGGTRPR</sequence>
<organism evidence="3 4">
    <name type="scientific">Roseateles aquae</name>
    <dbReference type="NCBI Taxonomy" id="3077235"/>
    <lineage>
        <taxon>Bacteria</taxon>
        <taxon>Pseudomonadati</taxon>
        <taxon>Pseudomonadota</taxon>
        <taxon>Betaproteobacteria</taxon>
        <taxon>Burkholderiales</taxon>
        <taxon>Sphaerotilaceae</taxon>
        <taxon>Roseateles</taxon>
    </lineage>
</organism>
<dbReference type="InterPro" id="IPR036388">
    <property type="entry name" value="WH-like_DNA-bd_sf"/>
</dbReference>
<feature type="compositionally biased region" description="Basic residues" evidence="1">
    <location>
        <begin position="156"/>
        <end position="166"/>
    </location>
</feature>
<dbReference type="PANTHER" id="PTHR33164">
    <property type="entry name" value="TRANSCRIPTIONAL REGULATOR, MARR FAMILY"/>
    <property type="match status" value="1"/>
</dbReference>
<comment type="caution">
    <text evidence="3">The sequence shown here is derived from an EMBL/GenBank/DDBJ whole genome shotgun (WGS) entry which is preliminary data.</text>
</comment>
<evidence type="ECO:0000313" key="4">
    <source>
        <dbReference type="Proteomes" id="UP001246372"/>
    </source>
</evidence>
<dbReference type="PANTHER" id="PTHR33164:SF43">
    <property type="entry name" value="HTH-TYPE TRANSCRIPTIONAL REPRESSOR YETL"/>
    <property type="match status" value="1"/>
</dbReference>
<name>A0ABU3PC32_9BURK</name>
<reference evidence="3" key="1">
    <citation type="submission" date="2023-09" db="EMBL/GenBank/DDBJ databases">
        <title>Paucibacter sp. APW11 Genome sequencing and assembly.</title>
        <authorList>
            <person name="Kim I."/>
        </authorList>
    </citation>
    <scope>NUCLEOTIDE SEQUENCE</scope>
    <source>
        <strain evidence="3">APW11</strain>
    </source>
</reference>
<protein>
    <submittedName>
        <fullName evidence="3">MarR family transcriptional regulator</fullName>
    </submittedName>
</protein>
<keyword evidence="4" id="KW-1185">Reference proteome</keyword>
<proteinExistence type="predicted"/>
<dbReference type="Gene3D" id="1.10.10.10">
    <property type="entry name" value="Winged helix-like DNA-binding domain superfamily/Winged helix DNA-binding domain"/>
    <property type="match status" value="1"/>
</dbReference>
<feature type="region of interest" description="Disordered" evidence="1">
    <location>
        <begin position="144"/>
        <end position="166"/>
    </location>
</feature>
<dbReference type="PROSITE" id="PS50995">
    <property type="entry name" value="HTH_MARR_2"/>
    <property type="match status" value="1"/>
</dbReference>
<dbReference type="InterPro" id="IPR039422">
    <property type="entry name" value="MarR/SlyA-like"/>
</dbReference>
<evidence type="ECO:0000256" key="1">
    <source>
        <dbReference type="SAM" id="MobiDB-lite"/>
    </source>
</evidence>
<evidence type="ECO:0000313" key="3">
    <source>
        <dbReference type="EMBL" id="MDT9000124.1"/>
    </source>
</evidence>
<dbReference type="Proteomes" id="UP001246372">
    <property type="component" value="Unassembled WGS sequence"/>
</dbReference>
<dbReference type="Pfam" id="PF12802">
    <property type="entry name" value="MarR_2"/>
    <property type="match status" value="1"/>
</dbReference>
<dbReference type="RefSeq" id="WP_315650674.1">
    <property type="nucleotide sequence ID" value="NZ_JAVXZY010000004.1"/>
</dbReference>
<dbReference type="InterPro" id="IPR036390">
    <property type="entry name" value="WH_DNA-bd_sf"/>
</dbReference>
<dbReference type="PRINTS" id="PR00598">
    <property type="entry name" value="HTHMARR"/>
</dbReference>
<dbReference type="SMART" id="SM00347">
    <property type="entry name" value="HTH_MARR"/>
    <property type="match status" value="1"/>
</dbReference>
<gene>
    <name evidence="3" type="ORF">RQP53_12680</name>
</gene>
<feature type="domain" description="HTH marR-type" evidence="2">
    <location>
        <begin position="10"/>
        <end position="140"/>
    </location>
</feature>
<accession>A0ABU3PC32</accession>
<dbReference type="InterPro" id="IPR000835">
    <property type="entry name" value="HTH_MarR-typ"/>
</dbReference>
<evidence type="ECO:0000259" key="2">
    <source>
        <dbReference type="PROSITE" id="PS50995"/>
    </source>
</evidence>